<keyword evidence="3 7" id="KW-0847">Vitamin C</keyword>
<organism evidence="9 10">
    <name type="scientific">Hyphococcus lacteus</name>
    <dbReference type="NCBI Taxonomy" id="3143536"/>
    <lineage>
        <taxon>Bacteria</taxon>
        <taxon>Pseudomonadati</taxon>
        <taxon>Pseudomonadota</taxon>
        <taxon>Alphaproteobacteria</taxon>
        <taxon>Parvularculales</taxon>
        <taxon>Parvularculaceae</taxon>
        <taxon>Hyphococcus</taxon>
    </lineage>
</organism>
<dbReference type="InterPro" id="IPR005123">
    <property type="entry name" value="Oxoglu/Fe-dep_dioxygenase_dom"/>
</dbReference>
<evidence type="ECO:0000313" key="10">
    <source>
        <dbReference type="Proteomes" id="UP001560685"/>
    </source>
</evidence>
<dbReference type="Gene3D" id="2.60.120.620">
    <property type="entry name" value="q2cbj1_9rhob like domain"/>
    <property type="match status" value="1"/>
</dbReference>
<dbReference type="HAMAP" id="MF_00657">
    <property type="entry name" value="Hydroxyl_YbiX"/>
    <property type="match status" value="1"/>
</dbReference>
<evidence type="ECO:0000259" key="8">
    <source>
        <dbReference type="PROSITE" id="PS51471"/>
    </source>
</evidence>
<dbReference type="Proteomes" id="UP001560685">
    <property type="component" value="Unassembled WGS sequence"/>
</dbReference>
<name>A0ABV3Z2D8_9PROT</name>
<gene>
    <name evidence="9" type="ORF">ABFZ84_03875</name>
</gene>
<feature type="binding site" evidence="7">
    <location>
        <position position="96"/>
    </location>
    <ligand>
        <name>Fe cation</name>
        <dbReference type="ChEBI" id="CHEBI:24875"/>
    </ligand>
</feature>
<dbReference type="GO" id="GO:0051213">
    <property type="term" value="F:dioxygenase activity"/>
    <property type="evidence" value="ECO:0007669"/>
    <property type="project" value="UniProtKB-KW"/>
</dbReference>
<dbReference type="NCBIfam" id="NF003974">
    <property type="entry name" value="PRK05467.1-3"/>
    <property type="match status" value="1"/>
</dbReference>
<keyword evidence="5 7" id="KW-0560">Oxidoreductase</keyword>
<keyword evidence="6 7" id="KW-0408">Iron</keyword>
<dbReference type="InterPro" id="IPR006620">
    <property type="entry name" value="Pro_4_hyd_alph"/>
</dbReference>
<dbReference type="SMART" id="SM00702">
    <property type="entry name" value="P4Hc"/>
    <property type="match status" value="1"/>
</dbReference>
<keyword evidence="4 7" id="KW-0223">Dioxygenase</keyword>
<proteinExistence type="inferred from homology"/>
<evidence type="ECO:0000256" key="7">
    <source>
        <dbReference type="HAMAP-Rule" id="MF_00657"/>
    </source>
</evidence>
<comment type="cofactor">
    <cofactor evidence="7">
        <name>Fe(2+)</name>
        <dbReference type="ChEBI" id="CHEBI:29033"/>
    </cofactor>
    <text evidence="7">Binds 1 Fe(2+) ion per subunit.</text>
</comment>
<dbReference type="InterPro" id="IPR023550">
    <property type="entry name" value="PKHD_hydroxylase"/>
</dbReference>
<evidence type="ECO:0000256" key="4">
    <source>
        <dbReference type="ARBA" id="ARBA00022964"/>
    </source>
</evidence>
<keyword evidence="2 7" id="KW-0479">Metal-binding</keyword>
<comment type="caution">
    <text evidence="9">The sequence shown here is derived from an EMBL/GenBank/DDBJ whole genome shotgun (WGS) entry which is preliminary data.</text>
</comment>
<evidence type="ECO:0000256" key="1">
    <source>
        <dbReference type="ARBA" id="ARBA00001961"/>
    </source>
</evidence>
<dbReference type="RefSeq" id="WP_369312603.1">
    <property type="nucleotide sequence ID" value="NZ_JBEHZE010000001.1"/>
</dbReference>
<dbReference type="PANTHER" id="PTHR41536">
    <property type="entry name" value="PKHD-TYPE HYDROXYLASE YBIX"/>
    <property type="match status" value="1"/>
</dbReference>
<dbReference type="NCBIfam" id="NF003973">
    <property type="entry name" value="PRK05467.1-2"/>
    <property type="match status" value="1"/>
</dbReference>
<dbReference type="PROSITE" id="PS51471">
    <property type="entry name" value="FE2OG_OXY"/>
    <property type="match status" value="1"/>
</dbReference>
<sequence>MLTTIPDVLSADELAMFRDRLDRASWVDGRQTAGTQSALTKRNQQLDEASATAQQLGGLVLDALGRNGLFVSAALPNKIFPPLFNKYEGGETFGAHVDNAIRGVKGTPVRIRTDLSATLFISSPDEYDGGELIIETGFGVQEVKLPAGHLVLYPSTSLHSVTPVTRGARIASFFWLQSMVRSNEDRATLFDLDQSIQTLGSERGMNDPAVLTLSGVYHNLLRRFADT</sequence>
<feature type="domain" description="Fe2OG dioxygenase" evidence="8">
    <location>
        <begin position="78"/>
        <end position="178"/>
    </location>
</feature>
<feature type="binding site" evidence="7">
    <location>
        <position position="169"/>
    </location>
    <ligand>
        <name>2-oxoglutarate</name>
        <dbReference type="ChEBI" id="CHEBI:16810"/>
    </ligand>
</feature>
<keyword evidence="10" id="KW-1185">Reference proteome</keyword>
<evidence type="ECO:0000256" key="5">
    <source>
        <dbReference type="ARBA" id="ARBA00023002"/>
    </source>
</evidence>
<dbReference type="Pfam" id="PF13640">
    <property type="entry name" value="2OG-FeII_Oxy_3"/>
    <property type="match status" value="1"/>
</dbReference>
<accession>A0ABV3Z2D8</accession>
<dbReference type="NCBIfam" id="NF003975">
    <property type="entry name" value="PRK05467.1-4"/>
    <property type="match status" value="1"/>
</dbReference>
<evidence type="ECO:0000256" key="2">
    <source>
        <dbReference type="ARBA" id="ARBA00022723"/>
    </source>
</evidence>
<dbReference type="EMBL" id="JBEHZE010000001">
    <property type="protein sequence ID" value="MEX6632678.1"/>
    <property type="molecule type" value="Genomic_DNA"/>
</dbReference>
<protein>
    <submittedName>
        <fullName evidence="9">Fe2+-dependent dioxygenase</fullName>
    </submittedName>
</protein>
<dbReference type="Gene3D" id="4.10.860.20">
    <property type="entry name" value="Rabenosyn, Rab binding domain"/>
    <property type="match status" value="1"/>
</dbReference>
<evidence type="ECO:0000313" key="9">
    <source>
        <dbReference type="EMBL" id="MEX6632678.1"/>
    </source>
</evidence>
<feature type="binding site" evidence="7">
    <location>
        <position position="98"/>
    </location>
    <ligand>
        <name>Fe cation</name>
        <dbReference type="ChEBI" id="CHEBI:24875"/>
    </ligand>
</feature>
<dbReference type="PANTHER" id="PTHR41536:SF1">
    <property type="entry name" value="PKHD-TYPE HYDROXYLASE YBIX"/>
    <property type="match status" value="1"/>
</dbReference>
<evidence type="ECO:0000256" key="6">
    <source>
        <dbReference type="ARBA" id="ARBA00023004"/>
    </source>
</evidence>
<evidence type="ECO:0000256" key="3">
    <source>
        <dbReference type="ARBA" id="ARBA00022896"/>
    </source>
</evidence>
<dbReference type="InterPro" id="IPR044862">
    <property type="entry name" value="Pro_4_hyd_alph_FE2OG_OXY"/>
</dbReference>
<dbReference type="Pfam" id="PF18331">
    <property type="entry name" value="PKHD_C"/>
    <property type="match status" value="1"/>
</dbReference>
<dbReference type="InterPro" id="IPR041097">
    <property type="entry name" value="PKHD_C"/>
</dbReference>
<comment type="cofactor">
    <cofactor evidence="1 7">
        <name>L-ascorbate</name>
        <dbReference type="ChEBI" id="CHEBI:38290"/>
    </cofactor>
</comment>
<reference evidence="9 10" key="1">
    <citation type="submission" date="2024-05" db="EMBL/GenBank/DDBJ databases">
        <title>Three bacterial strains, DH-69, EH-24, and ECK-19 isolated from coastal sediments.</title>
        <authorList>
            <person name="Ye Y.-Q."/>
            <person name="Du Z.-J."/>
        </authorList>
    </citation>
    <scope>NUCLEOTIDE SEQUENCE [LARGE SCALE GENOMIC DNA]</scope>
    <source>
        <strain evidence="9 10">ECK-19</strain>
    </source>
</reference>
<feature type="binding site" evidence="7">
    <location>
        <position position="159"/>
    </location>
    <ligand>
        <name>Fe cation</name>
        <dbReference type="ChEBI" id="CHEBI:24875"/>
    </ligand>
</feature>